<evidence type="ECO:0000313" key="1">
    <source>
        <dbReference type="EMBL" id="AGZ54034.1"/>
    </source>
</evidence>
<dbReference type="HOGENOM" id="CLU_3390339_0_0_11"/>
<accession>U5WY15</accession>
<sequence>MQPMLINWHPVAAHTPGDHPTVTLCGWLLIPW</sequence>
<dbReference type="AlphaFoldDB" id="U5WY15"/>
<dbReference type="KEGG" id="mkn:MKAN_05415"/>
<proteinExistence type="predicted"/>
<gene>
    <name evidence="1" type="ORF">MKAN_05415</name>
</gene>
<organism evidence="1 2">
    <name type="scientific">Mycobacterium kansasii ATCC 12478</name>
    <dbReference type="NCBI Taxonomy" id="557599"/>
    <lineage>
        <taxon>Bacteria</taxon>
        <taxon>Bacillati</taxon>
        <taxon>Actinomycetota</taxon>
        <taxon>Actinomycetes</taxon>
        <taxon>Mycobacteriales</taxon>
        <taxon>Mycobacteriaceae</taxon>
        <taxon>Mycobacterium</taxon>
    </lineage>
</organism>
<evidence type="ECO:0000313" key="2">
    <source>
        <dbReference type="Proteomes" id="UP000017786"/>
    </source>
</evidence>
<dbReference type="EMBL" id="CP006835">
    <property type="protein sequence ID" value="AGZ54034.1"/>
    <property type="molecule type" value="Genomic_DNA"/>
</dbReference>
<protein>
    <submittedName>
        <fullName evidence="1">Uncharacterized protein</fullName>
    </submittedName>
</protein>
<reference evidence="1 2" key="1">
    <citation type="submission" date="2013-10" db="EMBL/GenBank/DDBJ databases">
        <title>Genome sequence of Mycobacterium kansasii.</title>
        <authorList>
            <consortium name="McGill University Mycobacterium genome consortium"/>
            <person name="Veyrier F.J."/>
            <person name="Behr M.A."/>
        </authorList>
    </citation>
    <scope>NUCLEOTIDE SEQUENCE [LARGE SCALE GENOMIC DNA]</scope>
    <source>
        <strain evidence="1 2">ATCC 12478</strain>
    </source>
</reference>
<name>U5WY15_MYCKA</name>
<dbReference type="Proteomes" id="UP000017786">
    <property type="component" value="Chromosome"/>
</dbReference>